<evidence type="ECO:0000313" key="7">
    <source>
        <dbReference type="Proteomes" id="UP000248021"/>
    </source>
</evidence>
<protein>
    <submittedName>
        <fullName evidence="6">IclR family transcriptional regulator</fullName>
    </submittedName>
</protein>
<evidence type="ECO:0000256" key="3">
    <source>
        <dbReference type="ARBA" id="ARBA00023163"/>
    </source>
</evidence>
<reference evidence="6 7" key="1">
    <citation type="submission" date="2018-05" db="EMBL/GenBank/DDBJ databases">
        <title>Genomic Encyclopedia of Type Strains, Phase IV (KMG-IV): sequencing the most valuable type-strain genomes for metagenomic binning, comparative biology and taxonomic classification.</title>
        <authorList>
            <person name="Goeker M."/>
        </authorList>
    </citation>
    <scope>NUCLEOTIDE SEQUENCE [LARGE SCALE GENOMIC DNA]</scope>
    <source>
        <strain evidence="6 7">DSM 6462</strain>
    </source>
</reference>
<evidence type="ECO:0000313" key="6">
    <source>
        <dbReference type="EMBL" id="PXW54010.1"/>
    </source>
</evidence>
<evidence type="ECO:0000256" key="1">
    <source>
        <dbReference type="ARBA" id="ARBA00023015"/>
    </source>
</evidence>
<keyword evidence="7" id="KW-1185">Reference proteome</keyword>
<dbReference type="Pfam" id="PF09339">
    <property type="entry name" value="HTH_IclR"/>
    <property type="match status" value="1"/>
</dbReference>
<dbReference type="PANTHER" id="PTHR30136:SF35">
    <property type="entry name" value="HTH-TYPE TRANSCRIPTIONAL REGULATOR RV1719"/>
    <property type="match status" value="1"/>
</dbReference>
<dbReference type="InterPro" id="IPR036390">
    <property type="entry name" value="WH_DNA-bd_sf"/>
</dbReference>
<dbReference type="GO" id="GO:0003677">
    <property type="term" value="F:DNA binding"/>
    <property type="evidence" value="ECO:0007669"/>
    <property type="project" value="UniProtKB-KW"/>
</dbReference>
<feature type="domain" description="IclR-ED" evidence="5">
    <location>
        <begin position="64"/>
        <end position="241"/>
    </location>
</feature>
<comment type="caution">
    <text evidence="6">The sequence shown here is derived from an EMBL/GenBank/DDBJ whole genome shotgun (WGS) entry which is preliminary data.</text>
</comment>
<dbReference type="Pfam" id="PF01614">
    <property type="entry name" value="IclR_C"/>
    <property type="match status" value="1"/>
</dbReference>
<evidence type="ECO:0000256" key="2">
    <source>
        <dbReference type="ARBA" id="ARBA00023125"/>
    </source>
</evidence>
<keyword evidence="1" id="KW-0805">Transcription regulation</keyword>
<dbReference type="SUPFAM" id="SSF55781">
    <property type="entry name" value="GAF domain-like"/>
    <property type="match status" value="1"/>
</dbReference>
<dbReference type="SUPFAM" id="SSF46785">
    <property type="entry name" value="Winged helix' DNA-binding domain"/>
    <property type="match status" value="1"/>
</dbReference>
<dbReference type="InterPro" id="IPR029016">
    <property type="entry name" value="GAF-like_dom_sf"/>
</dbReference>
<dbReference type="Gene3D" id="3.30.450.40">
    <property type="match status" value="1"/>
</dbReference>
<dbReference type="Proteomes" id="UP000248021">
    <property type="component" value="Unassembled WGS sequence"/>
</dbReference>
<dbReference type="RefSeq" id="WP_110377263.1">
    <property type="nucleotide sequence ID" value="NZ_JAHBRY010000002.1"/>
</dbReference>
<evidence type="ECO:0000259" key="4">
    <source>
        <dbReference type="PROSITE" id="PS51077"/>
    </source>
</evidence>
<dbReference type="InterPro" id="IPR005471">
    <property type="entry name" value="Tscrpt_reg_IclR_N"/>
</dbReference>
<organism evidence="6 7">
    <name type="scientific">Chelatococcus asaccharovorans</name>
    <dbReference type="NCBI Taxonomy" id="28210"/>
    <lineage>
        <taxon>Bacteria</taxon>
        <taxon>Pseudomonadati</taxon>
        <taxon>Pseudomonadota</taxon>
        <taxon>Alphaproteobacteria</taxon>
        <taxon>Hyphomicrobiales</taxon>
        <taxon>Chelatococcaceae</taxon>
        <taxon>Chelatococcus</taxon>
    </lineage>
</organism>
<dbReference type="InterPro" id="IPR011991">
    <property type="entry name" value="ArsR-like_HTH"/>
</dbReference>
<keyword evidence="3" id="KW-0804">Transcription</keyword>
<dbReference type="CDD" id="cd00090">
    <property type="entry name" value="HTH_ARSR"/>
    <property type="match status" value="1"/>
</dbReference>
<feature type="domain" description="HTH iclR-type" evidence="4">
    <location>
        <begin position="1"/>
        <end position="63"/>
    </location>
</feature>
<accession>A0A2V3TXA4</accession>
<gene>
    <name evidence="6" type="ORF">C7450_11239</name>
</gene>
<dbReference type="PROSITE" id="PS51078">
    <property type="entry name" value="ICLR_ED"/>
    <property type="match status" value="1"/>
</dbReference>
<dbReference type="OrthoDB" id="9807558at2"/>
<sequence length="275" mass="29312">MSSLDNALRILSLLNAQNPVLRVGEVARQIDLPKTSVSRLLKAMGESGLLERESDGLGYIAGPRGLVLGELYLAQHGLVTTMERVSDKLTGEFGFVGYISKLDKDELFILRRKYGSYPLRLIRDVGQRAPAFQTASGRALLAQLPEDQALAIVATDPVWRERSEMVPGILAAIRERGVSLAVSTGTPGVAAIAAAVSDAGGSDILAFSISYPIAATDEAMRLTMAMRVWGEALALGRSYGDPLWIGRSAGRPDFSRAVRLGDAPSGEIAFLAGAE</sequence>
<proteinExistence type="predicted"/>
<dbReference type="InterPro" id="IPR036388">
    <property type="entry name" value="WH-like_DNA-bd_sf"/>
</dbReference>
<dbReference type="PANTHER" id="PTHR30136">
    <property type="entry name" value="HELIX-TURN-HELIX TRANSCRIPTIONAL REGULATOR, ICLR FAMILY"/>
    <property type="match status" value="1"/>
</dbReference>
<dbReference type="GO" id="GO:0045892">
    <property type="term" value="P:negative regulation of DNA-templated transcription"/>
    <property type="evidence" value="ECO:0007669"/>
    <property type="project" value="TreeGrafter"/>
</dbReference>
<dbReference type="SMART" id="SM00346">
    <property type="entry name" value="HTH_ICLR"/>
    <property type="match status" value="1"/>
</dbReference>
<dbReference type="GO" id="GO:0003700">
    <property type="term" value="F:DNA-binding transcription factor activity"/>
    <property type="evidence" value="ECO:0007669"/>
    <property type="project" value="TreeGrafter"/>
</dbReference>
<dbReference type="InterPro" id="IPR050707">
    <property type="entry name" value="HTH_MetabolicPath_Reg"/>
</dbReference>
<dbReference type="EMBL" id="QJJK01000012">
    <property type="protein sequence ID" value="PXW54010.1"/>
    <property type="molecule type" value="Genomic_DNA"/>
</dbReference>
<evidence type="ECO:0000259" key="5">
    <source>
        <dbReference type="PROSITE" id="PS51078"/>
    </source>
</evidence>
<dbReference type="AlphaFoldDB" id="A0A2V3TXA4"/>
<keyword evidence="2" id="KW-0238">DNA-binding</keyword>
<dbReference type="InterPro" id="IPR014757">
    <property type="entry name" value="Tscrpt_reg_IclR_C"/>
</dbReference>
<dbReference type="Gene3D" id="1.10.10.10">
    <property type="entry name" value="Winged helix-like DNA-binding domain superfamily/Winged helix DNA-binding domain"/>
    <property type="match status" value="1"/>
</dbReference>
<dbReference type="PROSITE" id="PS51077">
    <property type="entry name" value="HTH_ICLR"/>
    <property type="match status" value="1"/>
</dbReference>
<name>A0A2V3TXA4_9HYPH</name>